<evidence type="ECO:0000256" key="1">
    <source>
        <dbReference type="ARBA" id="ARBA00001966"/>
    </source>
</evidence>
<dbReference type="SFLD" id="SFLDG01082">
    <property type="entry name" value="B12-binding_domain_containing"/>
    <property type="match status" value="1"/>
</dbReference>
<dbReference type="SUPFAM" id="SSF102114">
    <property type="entry name" value="Radical SAM enzymes"/>
    <property type="match status" value="1"/>
</dbReference>
<keyword evidence="8" id="KW-0411">Iron-sulfur</keyword>
<dbReference type="PANTHER" id="PTHR43020">
    <property type="entry name" value="CDK5 REGULATORY SUBUNIT-ASSOCIATED PROTEIN 1"/>
    <property type="match status" value="1"/>
</dbReference>
<protein>
    <submittedName>
        <fullName evidence="12">tRNA-I(6)A37 thiotransferase enzyme MiaB</fullName>
    </submittedName>
</protein>
<accession>K1RX29</accession>
<organism evidence="12">
    <name type="scientific">human gut metagenome</name>
    <dbReference type="NCBI Taxonomy" id="408170"/>
    <lineage>
        <taxon>unclassified sequences</taxon>
        <taxon>metagenomes</taxon>
        <taxon>organismal metagenomes</taxon>
    </lineage>
</organism>
<evidence type="ECO:0000256" key="4">
    <source>
        <dbReference type="ARBA" id="ARBA00022691"/>
    </source>
</evidence>
<dbReference type="InterPro" id="IPR013848">
    <property type="entry name" value="Methylthiotransferase_N"/>
</dbReference>
<dbReference type="SFLD" id="SFLDF00273">
    <property type="entry name" value="(dimethylallyl)adenosine_tRNA"/>
    <property type="match status" value="1"/>
</dbReference>
<dbReference type="NCBIfam" id="TIGR01574">
    <property type="entry name" value="miaB-methiolase"/>
    <property type="match status" value="1"/>
</dbReference>
<evidence type="ECO:0000259" key="10">
    <source>
        <dbReference type="PROSITE" id="PS51449"/>
    </source>
</evidence>
<gene>
    <name evidence="12" type="ORF">OBE_16532</name>
</gene>
<dbReference type="InterPro" id="IPR038135">
    <property type="entry name" value="Methylthiotransferase_N_sf"/>
</dbReference>
<dbReference type="InterPro" id="IPR023404">
    <property type="entry name" value="rSAM_horseshoe"/>
</dbReference>
<dbReference type="InterPro" id="IPR058240">
    <property type="entry name" value="rSAM_sf"/>
</dbReference>
<feature type="domain" description="MTTase N-terminal" evidence="10">
    <location>
        <begin position="34"/>
        <end position="152"/>
    </location>
</feature>
<comment type="cofactor">
    <cofactor evidence="1">
        <name>[4Fe-4S] cluster</name>
        <dbReference type="ChEBI" id="CHEBI:49883"/>
    </cofactor>
</comment>
<evidence type="ECO:0000256" key="5">
    <source>
        <dbReference type="ARBA" id="ARBA00022694"/>
    </source>
</evidence>
<dbReference type="GO" id="GO:0051539">
    <property type="term" value="F:4 iron, 4 sulfur cluster binding"/>
    <property type="evidence" value="ECO:0007669"/>
    <property type="project" value="UniProtKB-KW"/>
</dbReference>
<dbReference type="HAMAP" id="MF_01864">
    <property type="entry name" value="tRNA_metthiotr_MiaB"/>
    <property type="match status" value="1"/>
</dbReference>
<dbReference type="CDD" id="cd01335">
    <property type="entry name" value="Radical_SAM"/>
    <property type="match status" value="1"/>
</dbReference>
<dbReference type="FunFam" id="3.80.30.20:FF:000001">
    <property type="entry name" value="tRNA-2-methylthio-N(6)-dimethylallyladenosine synthase 2"/>
    <property type="match status" value="1"/>
</dbReference>
<evidence type="ECO:0000256" key="7">
    <source>
        <dbReference type="ARBA" id="ARBA00023004"/>
    </source>
</evidence>
<dbReference type="Gene3D" id="3.40.50.12160">
    <property type="entry name" value="Methylthiotransferase, N-terminal domain"/>
    <property type="match status" value="1"/>
</dbReference>
<sequence length="470" mass="54221">MNLPNYKEARNRLKNYHTVKYDIEKSIINKYSGKTYFLKTYGCQMNEHDSENIRAMLEELGFKAVEDYTQADLIMLNTCSIRENAHNKAFGMLGRCKNLKEENPNLIVGICGCMAQEEGVVNEILHKYKWVNFVMGTHNMYRLPYILDQAIEENNQQIEVFSKEGDLVESIPVKRDNGFKAWVNIIYGCDKFCTYCIVPYTRGGERSRTKEAILEEIKGLSAAGYKEVTLLGQNVNAYGKDLYDNYGLGELLEDVAKLNIPRITFMTSHPWDFTDKMIDVIASHENILPYIHLPLQSGSNKILKLMGRRYTKESYLELFDKMKKKIPNVSISTDIIVGFPGEDEKDFEETLEVVNYCKYDNAFTFIYSPRENTPAAKLKDNVTLEEKEKRLYKLNDTVNKYFLENNKKMIGKIEEVLVEGISEKKKDNYYGYTRNHKLINFTGDNIKAGDIVNVEVTDAKTWSLDGKLSK</sequence>
<keyword evidence="6" id="KW-0479">Metal-binding</keyword>
<dbReference type="InterPro" id="IPR005839">
    <property type="entry name" value="Methylthiotransferase"/>
</dbReference>
<dbReference type="InterPro" id="IPR006638">
    <property type="entry name" value="Elp3/MiaA/NifB-like_rSAM"/>
</dbReference>
<keyword evidence="3" id="KW-0963">Cytoplasm</keyword>
<dbReference type="PANTHER" id="PTHR43020:SF2">
    <property type="entry name" value="MITOCHONDRIAL TRNA METHYLTHIOTRANSFERASE CDK5RAP1"/>
    <property type="match status" value="1"/>
</dbReference>
<dbReference type="PROSITE" id="PS51449">
    <property type="entry name" value="MTTASE_N"/>
    <property type="match status" value="1"/>
</dbReference>
<evidence type="ECO:0000256" key="2">
    <source>
        <dbReference type="ARBA" id="ARBA00022485"/>
    </source>
</evidence>
<keyword evidence="12" id="KW-0808">Transferase</keyword>
<dbReference type="PROSITE" id="PS01278">
    <property type="entry name" value="MTTASE_RADICAL"/>
    <property type="match status" value="1"/>
</dbReference>
<dbReference type="GO" id="GO:0046872">
    <property type="term" value="F:metal ion binding"/>
    <property type="evidence" value="ECO:0007669"/>
    <property type="project" value="UniProtKB-KW"/>
</dbReference>
<reference evidence="12" key="1">
    <citation type="journal article" date="2013" name="Environ. Microbiol.">
        <title>Microbiota from the distal guts of lean and obese adolescents exhibit partial functional redundancy besides clear differences in community structure.</title>
        <authorList>
            <person name="Ferrer M."/>
            <person name="Ruiz A."/>
            <person name="Lanza F."/>
            <person name="Haange S.B."/>
            <person name="Oberbach A."/>
            <person name="Till H."/>
            <person name="Bargiela R."/>
            <person name="Campoy C."/>
            <person name="Segura M.T."/>
            <person name="Richter M."/>
            <person name="von Bergen M."/>
            <person name="Seifert J."/>
            <person name="Suarez A."/>
        </authorList>
    </citation>
    <scope>NUCLEOTIDE SEQUENCE</scope>
</reference>
<dbReference type="Gene3D" id="3.80.30.20">
    <property type="entry name" value="tm_1862 like domain"/>
    <property type="match status" value="1"/>
</dbReference>
<feature type="domain" description="TRAM" evidence="9">
    <location>
        <begin position="407"/>
        <end position="470"/>
    </location>
</feature>
<proteinExistence type="inferred from homology"/>
<dbReference type="InterPro" id="IPR002792">
    <property type="entry name" value="TRAM_dom"/>
</dbReference>
<dbReference type="SFLD" id="SFLDG01061">
    <property type="entry name" value="methylthiotransferase"/>
    <property type="match status" value="1"/>
</dbReference>
<name>K1RX29_9ZZZZ</name>
<dbReference type="Pfam" id="PF01938">
    <property type="entry name" value="TRAM"/>
    <property type="match status" value="1"/>
</dbReference>
<dbReference type="InterPro" id="IPR007197">
    <property type="entry name" value="rSAM"/>
</dbReference>
<dbReference type="InterPro" id="IPR006463">
    <property type="entry name" value="MiaB_methiolase"/>
</dbReference>
<evidence type="ECO:0000259" key="9">
    <source>
        <dbReference type="PROSITE" id="PS50926"/>
    </source>
</evidence>
<keyword evidence="4" id="KW-0949">S-adenosyl-L-methionine</keyword>
<dbReference type="PROSITE" id="PS50926">
    <property type="entry name" value="TRAM"/>
    <property type="match status" value="1"/>
</dbReference>
<dbReference type="GO" id="GO:0005829">
    <property type="term" value="C:cytosol"/>
    <property type="evidence" value="ECO:0007669"/>
    <property type="project" value="TreeGrafter"/>
</dbReference>
<keyword evidence="7" id="KW-0408">Iron</keyword>
<dbReference type="SFLD" id="SFLDS00029">
    <property type="entry name" value="Radical_SAM"/>
    <property type="match status" value="1"/>
</dbReference>
<keyword evidence="2" id="KW-0004">4Fe-4S</keyword>
<feature type="domain" description="Radical SAM core" evidence="11">
    <location>
        <begin position="175"/>
        <end position="404"/>
    </location>
</feature>
<dbReference type="Pfam" id="PF04055">
    <property type="entry name" value="Radical_SAM"/>
    <property type="match status" value="1"/>
</dbReference>
<evidence type="ECO:0000313" key="12">
    <source>
        <dbReference type="EMBL" id="EKC46000.1"/>
    </source>
</evidence>
<dbReference type="Pfam" id="PF00919">
    <property type="entry name" value="UPF0004"/>
    <property type="match status" value="1"/>
</dbReference>
<evidence type="ECO:0000259" key="11">
    <source>
        <dbReference type="PROSITE" id="PS51918"/>
    </source>
</evidence>
<comment type="caution">
    <text evidence="12">The sequence shown here is derived from an EMBL/GenBank/DDBJ whole genome shotgun (WGS) entry which is preliminary data.</text>
</comment>
<dbReference type="NCBIfam" id="TIGR00089">
    <property type="entry name" value="MiaB/RimO family radical SAM methylthiotransferase"/>
    <property type="match status" value="1"/>
</dbReference>
<keyword evidence="5" id="KW-0819">tRNA processing</keyword>
<evidence type="ECO:0000256" key="3">
    <source>
        <dbReference type="ARBA" id="ARBA00022490"/>
    </source>
</evidence>
<dbReference type="SMART" id="SM00729">
    <property type="entry name" value="Elp3"/>
    <property type="match status" value="1"/>
</dbReference>
<evidence type="ECO:0000256" key="6">
    <source>
        <dbReference type="ARBA" id="ARBA00022723"/>
    </source>
</evidence>
<evidence type="ECO:0000256" key="8">
    <source>
        <dbReference type="ARBA" id="ARBA00023014"/>
    </source>
</evidence>
<dbReference type="GO" id="GO:0035597">
    <property type="term" value="F:tRNA-2-methylthio-N(6)-dimethylallyladenosine(37) synthase activity"/>
    <property type="evidence" value="ECO:0007669"/>
    <property type="project" value="TreeGrafter"/>
</dbReference>
<dbReference type="PROSITE" id="PS51918">
    <property type="entry name" value="RADICAL_SAM"/>
    <property type="match status" value="1"/>
</dbReference>
<dbReference type="FunFam" id="3.40.50.12160:FF:000006">
    <property type="entry name" value="tRNA-2-methylthio-N(6)-dimethylallyladenosine synthase"/>
    <property type="match status" value="1"/>
</dbReference>
<dbReference type="EMBL" id="AJWZ01011232">
    <property type="protein sequence ID" value="EKC46000.1"/>
    <property type="molecule type" value="Genomic_DNA"/>
</dbReference>
<dbReference type="InterPro" id="IPR020612">
    <property type="entry name" value="Methylthiotransferase_CS"/>
</dbReference>
<dbReference type="AlphaFoldDB" id="K1RX29"/>